<feature type="compositionally biased region" description="Basic and acidic residues" evidence="1">
    <location>
        <begin position="48"/>
        <end position="61"/>
    </location>
</feature>
<proteinExistence type="predicted"/>
<dbReference type="Proteomes" id="UP000053105">
    <property type="component" value="Unassembled WGS sequence"/>
</dbReference>
<name>A0A0N0BEJ7_9HYME</name>
<organism evidence="2 3">
    <name type="scientific">Melipona quadrifasciata</name>
    <dbReference type="NCBI Taxonomy" id="166423"/>
    <lineage>
        <taxon>Eukaryota</taxon>
        <taxon>Metazoa</taxon>
        <taxon>Ecdysozoa</taxon>
        <taxon>Arthropoda</taxon>
        <taxon>Hexapoda</taxon>
        <taxon>Insecta</taxon>
        <taxon>Pterygota</taxon>
        <taxon>Neoptera</taxon>
        <taxon>Endopterygota</taxon>
        <taxon>Hymenoptera</taxon>
        <taxon>Apocrita</taxon>
        <taxon>Aculeata</taxon>
        <taxon>Apoidea</taxon>
        <taxon>Anthophila</taxon>
        <taxon>Apidae</taxon>
        <taxon>Melipona</taxon>
    </lineage>
</organism>
<dbReference type="EMBL" id="KQ435831">
    <property type="protein sequence ID" value="KOX71714.1"/>
    <property type="molecule type" value="Genomic_DNA"/>
</dbReference>
<sequence length="70" mass="7838">MIGASRYTRERSSTLSGERDPREGKIETEEEKSEIVNVKDARGMDEWVRVKNSGEDGEKELGISPSTGEH</sequence>
<evidence type="ECO:0000313" key="3">
    <source>
        <dbReference type="Proteomes" id="UP000053105"/>
    </source>
</evidence>
<evidence type="ECO:0000313" key="2">
    <source>
        <dbReference type="EMBL" id="KOX71714.1"/>
    </source>
</evidence>
<dbReference type="AlphaFoldDB" id="A0A0N0BEJ7"/>
<feature type="region of interest" description="Disordered" evidence="1">
    <location>
        <begin position="48"/>
        <end position="70"/>
    </location>
</feature>
<keyword evidence="3" id="KW-1185">Reference proteome</keyword>
<reference evidence="2 3" key="1">
    <citation type="submission" date="2015-07" db="EMBL/GenBank/DDBJ databases">
        <title>The genome of Melipona quadrifasciata.</title>
        <authorList>
            <person name="Pan H."/>
            <person name="Kapheim K."/>
        </authorList>
    </citation>
    <scope>NUCLEOTIDE SEQUENCE [LARGE SCALE GENOMIC DNA]</scope>
    <source>
        <strain evidence="2">0111107301</strain>
        <tissue evidence="2">Whole body</tissue>
    </source>
</reference>
<protein>
    <submittedName>
        <fullName evidence="2">Uncharacterized protein</fullName>
    </submittedName>
</protein>
<evidence type="ECO:0000256" key="1">
    <source>
        <dbReference type="SAM" id="MobiDB-lite"/>
    </source>
</evidence>
<feature type="region of interest" description="Disordered" evidence="1">
    <location>
        <begin position="1"/>
        <end position="34"/>
    </location>
</feature>
<gene>
    <name evidence="2" type="ORF">WN51_03425</name>
</gene>
<accession>A0A0N0BEJ7</accession>
<feature type="compositionally biased region" description="Basic and acidic residues" evidence="1">
    <location>
        <begin position="7"/>
        <end position="34"/>
    </location>
</feature>